<gene>
    <name evidence="16" type="ORF">TSAR_008304</name>
</gene>
<evidence type="ECO:0000256" key="9">
    <source>
        <dbReference type="ARBA" id="ARBA00022927"/>
    </source>
</evidence>
<evidence type="ECO:0000259" key="15">
    <source>
        <dbReference type="PROSITE" id="PS50097"/>
    </source>
</evidence>
<dbReference type="PANTHER" id="PTHR24412:SF441">
    <property type="entry name" value="KELCH-LIKE PROTEIN 28"/>
    <property type="match status" value="1"/>
</dbReference>
<evidence type="ECO:0000256" key="7">
    <source>
        <dbReference type="ARBA" id="ARBA00022737"/>
    </source>
</evidence>
<dbReference type="InterPro" id="IPR011705">
    <property type="entry name" value="BACK"/>
</dbReference>
<dbReference type="PROSITE" id="PS50097">
    <property type="entry name" value="BTB"/>
    <property type="match status" value="1"/>
</dbReference>
<evidence type="ECO:0000256" key="13">
    <source>
        <dbReference type="ARBA" id="ARBA00023242"/>
    </source>
</evidence>
<evidence type="ECO:0000256" key="8">
    <source>
        <dbReference type="ARBA" id="ARBA00022816"/>
    </source>
</evidence>
<dbReference type="Gene3D" id="1.25.40.420">
    <property type="match status" value="1"/>
</dbReference>
<evidence type="ECO:0000256" key="12">
    <source>
        <dbReference type="ARBA" id="ARBA00023203"/>
    </source>
</evidence>
<keyword evidence="14" id="KW-1133">Transmembrane helix</keyword>
<keyword evidence="10" id="KW-0811">Translocation</keyword>
<dbReference type="GO" id="GO:0051028">
    <property type="term" value="P:mRNA transport"/>
    <property type="evidence" value="ECO:0007669"/>
    <property type="project" value="UniProtKB-KW"/>
</dbReference>
<dbReference type="EMBL" id="NNAY01000442">
    <property type="protein sequence ID" value="OXU28347.1"/>
    <property type="molecule type" value="Genomic_DNA"/>
</dbReference>
<keyword evidence="5" id="KW-0880">Kelch repeat</keyword>
<evidence type="ECO:0000256" key="3">
    <source>
        <dbReference type="ARBA" id="ARBA00008926"/>
    </source>
</evidence>
<proteinExistence type="inferred from homology"/>
<keyword evidence="8" id="KW-0509">mRNA transport</keyword>
<organism evidence="16 17">
    <name type="scientific">Trichomalopsis sarcophagae</name>
    <dbReference type="NCBI Taxonomy" id="543379"/>
    <lineage>
        <taxon>Eukaryota</taxon>
        <taxon>Metazoa</taxon>
        <taxon>Ecdysozoa</taxon>
        <taxon>Arthropoda</taxon>
        <taxon>Hexapoda</taxon>
        <taxon>Insecta</taxon>
        <taxon>Pterygota</taxon>
        <taxon>Neoptera</taxon>
        <taxon>Endopterygota</taxon>
        <taxon>Hymenoptera</taxon>
        <taxon>Apocrita</taxon>
        <taxon>Proctotrupomorpha</taxon>
        <taxon>Chalcidoidea</taxon>
        <taxon>Pteromalidae</taxon>
        <taxon>Pteromalinae</taxon>
        <taxon>Trichomalopsis</taxon>
    </lineage>
</organism>
<dbReference type="PANTHER" id="PTHR24412">
    <property type="entry name" value="KELCH PROTEIN"/>
    <property type="match status" value="1"/>
</dbReference>
<dbReference type="Proteomes" id="UP000215335">
    <property type="component" value="Unassembled WGS sequence"/>
</dbReference>
<evidence type="ECO:0000256" key="5">
    <source>
        <dbReference type="ARBA" id="ARBA00022441"/>
    </source>
</evidence>
<dbReference type="Gene3D" id="3.30.710.10">
    <property type="entry name" value="Potassium Channel Kv1.1, Chain A"/>
    <property type="match status" value="1"/>
</dbReference>
<comment type="caution">
    <text evidence="16">The sequence shown here is derived from an EMBL/GenBank/DDBJ whole genome shotgun (WGS) entry which is preliminary data.</text>
</comment>
<name>A0A232FDA0_9HYME</name>
<protein>
    <recommendedName>
        <fullName evidence="4">Nuclear pore complex protein Nup98-Nup96</fullName>
    </recommendedName>
</protein>
<keyword evidence="17" id="KW-1185">Reference proteome</keyword>
<evidence type="ECO:0000256" key="1">
    <source>
        <dbReference type="ARBA" id="ARBA00004567"/>
    </source>
</evidence>
<evidence type="ECO:0000256" key="11">
    <source>
        <dbReference type="ARBA" id="ARBA00023132"/>
    </source>
</evidence>
<dbReference type="AlphaFoldDB" id="A0A232FDA0"/>
<evidence type="ECO:0000256" key="6">
    <source>
        <dbReference type="ARBA" id="ARBA00022448"/>
    </source>
</evidence>
<dbReference type="GO" id="GO:0005643">
    <property type="term" value="C:nuclear pore"/>
    <property type="evidence" value="ECO:0007669"/>
    <property type="project" value="UniProtKB-SubCell"/>
</dbReference>
<keyword evidence="11" id="KW-0906">Nuclear pore complex</keyword>
<dbReference type="InterPro" id="IPR000210">
    <property type="entry name" value="BTB/POZ_dom"/>
</dbReference>
<evidence type="ECO:0000313" key="17">
    <source>
        <dbReference type="Proteomes" id="UP000215335"/>
    </source>
</evidence>
<dbReference type="SMART" id="SM00875">
    <property type="entry name" value="BACK"/>
    <property type="match status" value="1"/>
</dbReference>
<accession>A0A232FDA0</accession>
<keyword evidence="12" id="KW-0009">Actin-binding</keyword>
<keyword evidence="9" id="KW-0653">Protein transport</keyword>
<comment type="subcellular location">
    <subcellularLocation>
        <location evidence="2">Nucleus membrane</location>
        <topology evidence="2">Peripheral membrane protein</topology>
        <orientation evidence="2">Nucleoplasmic side</orientation>
    </subcellularLocation>
    <subcellularLocation>
        <location evidence="1">Nucleus</location>
        <location evidence="1">Nuclear pore complex</location>
    </subcellularLocation>
</comment>
<dbReference type="SUPFAM" id="SSF54695">
    <property type="entry name" value="POZ domain"/>
    <property type="match status" value="1"/>
</dbReference>
<dbReference type="Gene3D" id="1.10.10.2360">
    <property type="match status" value="1"/>
</dbReference>
<dbReference type="GO" id="GO:0031965">
    <property type="term" value="C:nuclear membrane"/>
    <property type="evidence" value="ECO:0007669"/>
    <property type="project" value="UniProtKB-SubCell"/>
</dbReference>
<dbReference type="GO" id="GO:0006606">
    <property type="term" value="P:protein import into nucleus"/>
    <property type="evidence" value="ECO:0007669"/>
    <property type="project" value="UniProtKB-ARBA"/>
</dbReference>
<comment type="similarity">
    <text evidence="3">Belongs to the nucleoporin GLFG family.</text>
</comment>
<keyword evidence="6" id="KW-0813">Transport</keyword>
<sequence length="383" mass="44953">MSFFEKSFEMNTVEMNYIYKRPDHSAWLQTIRERDELCDVTIKVRNKQIRAHKLVLAATIDYFHRMFLGNSEERMKDVISIDDFDEEIMEAIVTFSYTGKIVFTKENAADMLKATHFFELTDVKYKCIKFLKYNLETKNVFAMLHLAKLVPGCTSLLERTEKFIRRNLREVSLTDSYRNVDIELLKSILSREVPPIYNSEIIFEAIMRWISTDVDSKMTHLSELLRHVSLLDLSSQFLIGFLFKDEFKNSIGPKHREIVAEVLSVFNELKQINDSKNTTAVIRIVSRSIATKRQKNKLKIFFRLFIVGTSLVKFSSIVLLNTDIQIRNKTAYRISTRLHSITAMREYKSKSFEELRFEDYNAGRNKGCKDVARCPYFDLNLKK</sequence>
<evidence type="ECO:0000313" key="16">
    <source>
        <dbReference type="EMBL" id="OXU28347.1"/>
    </source>
</evidence>
<dbReference type="InterPro" id="IPR011333">
    <property type="entry name" value="SKP1/BTB/POZ_sf"/>
</dbReference>
<reference evidence="16 17" key="1">
    <citation type="journal article" date="2017" name="Curr. Biol.">
        <title>The Evolution of Venom by Co-option of Single-Copy Genes.</title>
        <authorList>
            <person name="Martinson E.O."/>
            <person name="Mrinalini"/>
            <person name="Kelkar Y.D."/>
            <person name="Chang C.H."/>
            <person name="Werren J.H."/>
        </authorList>
    </citation>
    <scope>NUCLEOTIDE SEQUENCE [LARGE SCALE GENOMIC DNA]</scope>
    <source>
        <strain evidence="16 17">Alberta</strain>
        <tissue evidence="16">Whole body</tissue>
    </source>
</reference>
<dbReference type="SMART" id="SM00225">
    <property type="entry name" value="BTB"/>
    <property type="match status" value="1"/>
</dbReference>
<evidence type="ECO:0000256" key="10">
    <source>
        <dbReference type="ARBA" id="ARBA00023010"/>
    </source>
</evidence>
<dbReference type="Pfam" id="PF21240">
    <property type="entry name" value="Nup98_GLEBS"/>
    <property type="match status" value="1"/>
</dbReference>
<dbReference type="STRING" id="543379.A0A232FDA0"/>
<dbReference type="Pfam" id="PF00651">
    <property type="entry name" value="BTB"/>
    <property type="match status" value="1"/>
</dbReference>
<evidence type="ECO:0000256" key="2">
    <source>
        <dbReference type="ARBA" id="ARBA00004620"/>
    </source>
</evidence>
<dbReference type="Pfam" id="PF07707">
    <property type="entry name" value="BACK"/>
    <property type="match status" value="1"/>
</dbReference>
<keyword evidence="14" id="KW-0812">Transmembrane</keyword>
<keyword evidence="13" id="KW-0539">Nucleus</keyword>
<feature type="domain" description="BTB" evidence="15">
    <location>
        <begin position="38"/>
        <end position="105"/>
    </location>
</feature>
<dbReference type="FunFam" id="1.10.10.2360:FF:000001">
    <property type="entry name" value="Nuclear pore complex protein Nup98-Nup96"/>
    <property type="match status" value="1"/>
</dbReference>
<feature type="transmembrane region" description="Helical" evidence="14">
    <location>
        <begin position="300"/>
        <end position="320"/>
    </location>
</feature>
<keyword evidence="7" id="KW-0677">Repeat</keyword>
<evidence type="ECO:0000256" key="14">
    <source>
        <dbReference type="SAM" id="Phobius"/>
    </source>
</evidence>
<evidence type="ECO:0000256" key="4">
    <source>
        <dbReference type="ARBA" id="ARBA00013472"/>
    </source>
</evidence>
<keyword evidence="14" id="KW-0472">Membrane</keyword>